<evidence type="ECO:0000313" key="3">
    <source>
        <dbReference type="EMBL" id="KAD4177942.1"/>
    </source>
</evidence>
<proteinExistence type="inferred from homology"/>
<dbReference type="EMBL" id="SZYD01000014">
    <property type="protein sequence ID" value="KAD4177942.1"/>
    <property type="molecule type" value="Genomic_DNA"/>
</dbReference>
<evidence type="ECO:0000256" key="1">
    <source>
        <dbReference type="ARBA" id="ARBA00010515"/>
    </source>
</evidence>
<dbReference type="AlphaFoldDB" id="A0A5N6MX47"/>
<dbReference type="Gene3D" id="3.40.50.1820">
    <property type="entry name" value="alpha/beta hydrolase"/>
    <property type="match status" value="1"/>
</dbReference>
<comment type="caution">
    <text evidence="3">The sequence shown here is derived from an EMBL/GenBank/DDBJ whole genome shotgun (WGS) entry which is preliminary data.</text>
</comment>
<dbReference type="InterPro" id="IPR013094">
    <property type="entry name" value="AB_hydrolase_3"/>
</dbReference>
<feature type="domain" description="Alpha/beta hydrolase fold-3" evidence="2">
    <location>
        <begin position="73"/>
        <end position="298"/>
    </location>
</feature>
<dbReference type="PANTHER" id="PTHR23024">
    <property type="entry name" value="ARYLACETAMIDE DEACETYLASE"/>
    <property type="match status" value="1"/>
</dbReference>
<dbReference type="Proteomes" id="UP000326396">
    <property type="component" value="Linkage Group LG4"/>
</dbReference>
<dbReference type="InterPro" id="IPR050466">
    <property type="entry name" value="Carboxylest/Gibb_receptor"/>
</dbReference>
<evidence type="ECO:0000259" key="2">
    <source>
        <dbReference type="Pfam" id="PF07859"/>
    </source>
</evidence>
<dbReference type="PANTHER" id="PTHR23024:SF551">
    <property type="entry name" value="2-HYDROXYISOFLAVANONE DEHYDRATASE-LIKE"/>
    <property type="match status" value="1"/>
</dbReference>
<accession>A0A5N6MX47</accession>
<dbReference type="GO" id="GO:0016787">
    <property type="term" value="F:hydrolase activity"/>
    <property type="evidence" value="ECO:0007669"/>
    <property type="project" value="InterPro"/>
</dbReference>
<sequence length="321" mass="35999">MVLEQHKELITELLPFLRVRKDGTVERFYNPQFAPPSLAETYDDVWSKDVIISLEVSARIYLPNKTITKLPILVYYHGGGFCIESAFSILCHQYINTIASQANTLVISVDYRLAPEHPLPAAYHDSWTVLQWVAKHSTNGHNTHDEPWLVQHGDFNRFYIGGDSAGANISHHMALRAGKEGLNGGVKILGAFLSHPHFWGSKPLWSEPVSSRETSLLYRTWMLVYPGAPEGIDNPCINPFASSAPCLAGLACRRLIVCVASEDELRDRGVQYYDAVRDSGWEGELAMFEVQGEGHGFHILNPETENAKEMFKRLAGFLQNC</sequence>
<evidence type="ECO:0000313" key="4">
    <source>
        <dbReference type="Proteomes" id="UP000326396"/>
    </source>
</evidence>
<name>A0A5N6MX47_9ASTR</name>
<organism evidence="3 4">
    <name type="scientific">Mikania micrantha</name>
    <name type="common">bitter vine</name>
    <dbReference type="NCBI Taxonomy" id="192012"/>
    <lineage>
        <taxon>Eukaryota</taxon>
        <taxon>Viridiplantae</taxon>
        <taxon>Streptophyta</taxon>
        <taxon>Embryophyta</taxon>
        <taxon>Tracheophyta</taxon>
        <taxon>Spermatophyta</taxon>
        <taxon>Magnoliopsida</taxon>
        <taxon>eudicotyledons</taxon>
        <taxon>Gunneridae</taxon>
        <taxon>Pentapetalae</taxon>
        <taxon>asterids</taxon>
        <taxon>campanulids</taxon>
        <taxon>Asterales</taxon>
        <taxon>Asteraceae</taxon>
        <taxon>Asteroideae</taxon>
        <taxon>Heliantheae alliance</taxon>
        <taxon>Eupatorieae</taxon>
        <taxon>Mikania</taxon>
    </lineage>
</organism>
<dbReference type="Pfam" id="PF07859">
    <property type="entry name" value="Abhydrolase_3"/>
    <property type="match status" value="1"/>
</dbReference>
<protein>
    <recommendedName>
        <fullName evidence="2">Alpha/beta hydrolase fold-3 domain-containing protein</fullName>
    </recommendedName>
</protein>
<gene>
    <name evidence="3" type="ORF">E3N88_26533</name>
</gene>
<keyword evidence="4" id="KW-1185">Reference proteome</keyword>
<dbReference type="SUPFAM" id="SSF53474">
    <property type="entry name" value="alpha/beta-Hydrolases"/>
    <property type="match status" value="1"/>
</dbReference>
<dbReference type="OrthoDB" id="408631at2759"/>
<dbReference type="InterPro" id="IPR029058">
    <property type="entry name" value="AB_hydrolase_fold"/>
</dbReference>
<comment type="similarity">
    <text evidence="1">Belongs to the 'GDXG' lipolytic enzyme family.</text>
</comment>
<reference evidence="3 4" key="1">
    <citation type="submission" date="2019-05" db="EMBL/GenBank/DDBJ databases">
        <title>Mikania micrantha, genome provides insights into the molecular mechanism of rapid growth.</title>
        <authorList>
            <person name="Liu B."/>
        </authorList>
    </citation>
    <scope>NUCLEOTIDE SEQUENCE [LARGE SCALE GENOMIC DNA]</scope>
    <source>
        <strain evidence="3">NLD-2019</strain>
        <tissue evidence="3">Leaf</tissue>
    </source>
</reference>